<reference evidence="1" key="1">
    <citation type="submission" date="2015-10" db="EMBL/GenBank/DDBJ databases">
        <title>EvidentialGene: Evidence-directed Construction of Complete mRNA Transcriptomes without Genomes.</title>
        <authorList>
            <person name="Gilbert D.G."/>
        </authorList>
    </citation>
    <scope>NUCLEOTIDE SEQUENCE</scope>
</reference>
<protein>
    <submittedName>
        <fullName evidence="1">Uncharacterized protein</fullName>
    </submittedName>
</protein>
<proteinExistence type="predicted"/>
<dbReference type="OrthoDB" id="6346693at2759"/>
<accession>A0A0P5BU99</accession>
<dbReference type="AlphaFoldDB" id="A0A0P5BU99"/>
<organism evidence="1">
    <name type="scientific">Daphnia magna</name>
    <dbReference type="NCBI Taxonomy" id="35525"/>
    <lineage>
        <taxon>Eukaryota</taxon>
        <taxon>Metazoa</taxon>
        <taxon>Ecdysozoa</taxon>
        <taxon>Arthropoda</taxon>
        <taxon>Crustacea</taxon>
        <taxon>Branchiopoda</taxon>
        <taxon>Diplostraca</taxon>
        <taxon>Cladocera</taxon>
        <taxon>Anomopoda</taxon>
        <taxon>Daphniidae</taxon>
        <taxon>Daphnia</taxon>
    </lineage>
</organism>
<dbReference type="EMBL" id="GDIQ01082171">
    <property type="protein sequence ID" value="JAN12566.1"/>
    <property type="molecule type" value="Transcribed_RNA"/>
</dbReference>
<sequence>MKWELFHLSLQQPEIITMKSTKVITLLLIASFAMLALFDVTAEAAASERPQRRRRPFQAELDADGNVIASQATPRFPFLHQRRAYGKVNQVTASGSNSNSKSLQSDISESCKSEPGCEWSCPEDVNECICRCKFDPLGTNIRVSRESRPSPP</sequence>
<evidence type="ECO:0000313" key="1">
    <source>
        <dbReference type="EMBL" id="JAN12566.1"/>
    </source>
</evidence>
<name>A0A0P5BU99_9CRUS</name>